<sequence length="101" mass="10529">QVQIVSKKANYSHVQSKCGSKDNIKHVPGGGNVQIQNKKVDLSKVASKCGSKANLKHKPGGGDVKIENQKLSFKEKAQAKVGSLDSAGHLPAAGAGQVREG</sequence>
<name>A0A851TPA9_9AVES</name>
<organism evidence="9 10">
    <name type="scientific">Nothocercus nigrocapillus</name>
    <dbReference type="NCBI Taxonomy" id="1977171"/>
    <lineage>
        <taxon>Eukaryota</taxon>
        <taxon>Metazoa</taxon>
        <taxon>Chordata</taxon>
        <taxon>Craniata</taxon>
        <taxon>Vertebrata</taxon>
        <taxon>Euteleostomi</taxon>
        <taxon>Archelosauria</taxon>
        <taxon>Archosauria</taxon>
        <taxon>Dinosauria</taxon>
        <taxon>Saurischia</taxon>
        <taxon>Theropoda</taxon>
        <taxon>Coelurosauria</taxon>
        <taxon>Aves</taxon>
        <taxon>Palaeognathae</taxon>
        <taxon>Tinamiformes</taxon>
        <taxon>Tinamidae</taxon>
        <taxon>Nothocercus</taxon>
    </lineage>
</organism>
<dbReference type="PANTHER" id="PTHR11501">
    <property type="entry name" value="MICROTUBULE-ASSOCIATED PROTEIN"/>
    <property type="match status" value="1"/>
</dbReference>
<dbReference type="Proteomes" id="UP000661971">
    <property type="component" value="Unassembled WGS sequence"/>
</dbReference>
<dbReference type="PANTHER" id="PTHR11501:SF16">
    <property type="entry name" value="MICROTUBULE-ASSOCIATED PROTEIN 4"/>
    <property type="match status" value="1"/>
</dbReference>
<dbReference type="GO" id="GO:0008017">
    <property type="term" value="F:microtubule binding"/>
    <property type="evidence" value="ECO:0007669"/>
    <property type="project" value="InterPro"/>
</dbReference>
<dbReference type="PROSITE" id="PS00229">
    <property type="entry name" value="TAU_MAP_1"/>
    <property type="match status" value="1"/>
</dbReference>
<evidence type="ECO:0000256" key="8">
    <source>
        <dbReference type="SAM" id="MobiDB-lite"/>
    </source>
</evidence>
<keyword evidence="3" id="KW-0597">Phosphoprotein</keyword>
<keyword evidence="10" id="KW-1185">Reference proteome</keyword>
<comment type="subcellular location">
    <subcellularLocation>
        <location evidence="1 7">Cytoplasm</location>
        <location evidence="1 7">Cytoskeleton</location>
    </subcellularLocation>
</comment>
<protein>
    <recommendedName>
        <fullName evidence="7">Microtubule-associated protein</fullName>
    </recommendedName>
</protein>
<comment type="caution">
    <text evidence="9">The sequence shown here is derived from an EMBL/GenBank/DDBJ whole genome shotgun (WGS) entry which is preliminary data.</text>
</comment>
<evidence type="ECO:0000256" key="4">
    <source>
        <dbReference type="ARBA" id="ARBA00022701"/>
    </source>
</evidence>
<dbReference type="GO" id="GO:0043005">
    <property type="term" value="C:neuron projection"/>
    <property type="evidence" value="ECO:0007669"/>
    <property type="project" value="TreeGrafter"/>
</dbReference>
<evidence type="ECO:0000256" key="7">
    <source>
        <dbReference type="RuleBase" id="RU000686"/>
    </source>
</evidence>
<dbReference type="GO" id="GO:0031175">
    <property type="term" value="P:neuron projection development"/>
    <property type="evidence" value="ECO:0007669"/>
    <property type="project" value="TreeGrafter"/>
</dbReference>
<gene>
    <name evidence="9" type="primary">Map4</name>
    <name evidence="9" type="ORF">NOTNIG_R11177</name>
</gene>
<reference evidence="10" key="1">
    <citation type="submission" date="2023-07" db="EMBL/GenBank/DDBJ databases">
        <title>Bird 10,000 Genomes (B10K) Project - Family phase.</title>
        <authorList>
            <person name="Zhang G."/>
        </authorList>
    </citation>
    <scope>NUCLEOTIDE SEQUENCE [LARGE SCALE GENOMIC DNA]</scope>
</reference>
<evidence type="ECO:0000256" key="1">
    <source>
        <dbReference type="ARBA" id="ARBA00004245"/>
    </source>
</evidence>
<evidence type="ECO:0000313" key="10">
    <source>
        <dbReference type="Proteomes" id="UP000661971"/>
    </source>
</evidence>
<evidence type="ECO:0000256" key="6">
    <source>
        <dbReference type="ARBA" id="ARBA00023212"/>
    </source>
</evidence>
<dbReference type="AlphaFoldDB" id="A0A851TPA9"/>
<dbReference type="GO" id="GO:0000226">
    <property type="term" value="P:microtubule cytoskeleton organization"/>
    <property type="evidence" value="ECO:0007669"/>
    <property type="project" value="TreeGrafter"/>
</dbReference>
<evidence type="ECO:0000256" key="2">
    <source>
        <dbReference type="ARBA" id="ARBA00022490"/>
    </source>
</evidence>
<feature type="region of interest" description="Disordered" evidence="8">
    <location>
        <begin position="80"/>
        <end position="101"/>
    </location>
</feature>
<dbReference type="EMBL" id="WBNA01001047">
    <property type="protein sequence ID" value="NXD18567.1"/>
    <property type="molecule type" value="Genomic_DNA"/>
</dbReference>
<dbReference type="InterPro" id="IPR001084">
    <property type="entry name" value="MAP_tubulin-bd_rpt"/>
</dbReference>
<keyword evidence="6 7" id="KW-0206">Cytoskeleton</keyword>
<evidence type="ECO:0000256" key="5">
    <source>
        <dbReference type="ARBA" id="ARBA00022737"/>
    </source>
</evidence>
<dbReference type="GO" id="GO:0005874">
    <property type="term" value="C:microtubule"/>
    <property type="evidence" value="ECO:0007669"/>
    <property type="project" value="UniProtKB-KW"/>
</dbReference>
<evidence type="ECO:0000313" key="9">
    <source>
        <dbReference type="EMBL" id="NXD18567.1"/>
    </source>
</evidence>
<keyword evidence="4 7" id="KW-0493">Microtubule</keyword>
<feature type="non-terminal residue" evidence="9">
    <location>
        <position position="1"/>
    </location>
</feature>
<proteinExistence type="predicted"/>
<feature type="non-terminal residue" evidence="9">
    <location>
        <position position="101"/>
    </location>
</feature>
<keyword evidence="5" id="KW-0677">Repeat</keyword>
<dbReference type="InterPro" id="IPR027324">
    <property type="entry name" value="MAP2/MAP4/Tau"/>
</dbReference>
<dbReference type="Pfam" id="PF00418">
    <property type="entry name" value="Tubulin-binding"/>
    <property type="match status" value="3"/>
</dbReference>
<evidence type="ECO:0000256" key="3">
    <source>
        <dbReference type="ARBA" id="ARBA00022553"/>
    </source>
</evidence>
<dbReference type="PROSITE" id="PS51491">
    <property type="entry name" value="TAU_MAP_2"/>
    <property type="match status" value="2"/>
</dbReference>
<keyword evidence="2 7" id="KW-0963">Cytoplasm</keyword>
<accession>A0A851TPA9</accession>